<reference evidence="3" key="1">
    <citation type="submission" date="2016-01" db="EMBL/GenBank/DDBJ databases">
        <authorList>
            <person name="Mitreva M."/>
            <person name="Pepin K.H."/>
            <person name="Mihindukulasuriya K.A."/>
            <person name="Fulton R."/>
            <person name="Fronick C."/>
            <person name="O'Laughlin M."/>
            <person name="Miner T."/>
            <person name="Herter B."/>
            <person name="Rosa B.A."/>
            <person name="Cordes M."/>
            <person name="Tomlinson C."/>
            <person name="Wollam A."/>
            <person name="Palsikar V.B."/>
            <person name="Mardis E.R."/>
            <person name="Wilson R.K."/>
        </authorList>
    </citation>
    <scope>NUCLEOTIDE SEQUENCE [LARGE SCALE GENOMIC DNA]</scope>
    <source>
        <strain evidence="3">KA00185</strain>
    </source>
</reference>
<feature type="transmembrane region" description="Helical" evidence="1">
    <location>
        <begin position="34"/>
        <end position="51"/>
    </location>
</feature>
<sequence>MRRYLNGILFAGLSSIVAAMICLGFSMIFLGYKIISIIIFFIVFFGWIFGIKIKKTETESKNIAKPMRQSKFGVNAKNENLLNPKYEALPMRDITKGIPVITIFSMIAVYFVDVVLLAYYLKKEQKLPFLEGLSYSWMGVFKISSEIYTDWAWIILVAIVSVVAFIKAEKKEQMSKEN</sequence>
<comment type="caution">
    <text evidence="2">The sequence shown here is derived from an EMBL/GenBank/DDBJ whole genome shotgun (WGS) entry which is preliminary data.</text>
</comment>
<evidence type="ECO:0000313" key="2">
    <source>
        <dbReference type="EMBL" id="KXB64561.1"/>
    </source>
</evidence>
<evidence type="ECO:0000256" key="1">
    <source>
        <dbReference type="SAM" id="Phobius"/>
    </source>
</evidence>
<feature type="transmembrane region" description="Helical" evidence="1">
    <location>
        <begin position="151"/>
        <end position="168"/>
    </location>
</feature>
<keyword evidence="1" id="KW-1133">Transmembrane helix</keyword>
<evidence type="ECO:0000313" key="3">
    <source>
        <dbReference type="Proteomes" id="UP000070483"/>
    </source>
</evidence>
<keyword evidence="3" id="KW-1185">Reference proteome</keyword>
<dbReference type="PATRIC" id="fig|157687.3.peg.1384"/>
<dbReference type="STRING" id="157687.HMPREF3180_01388"/>
<dbReference type="RefSeq" id="WP_060918084.1">
    <property type="nucleotide sequence ID" value="NZ_KQ960078.1"/>
</dbReference>
<feature type="transmembrane region" description="Helical" evidence="1">
    <location>
        <begin position="100"/>
        <end position="121"/>
    </location>
</feature>
<dbReference type="Proteomes" id="UP000070483">
    <property type="component" value="Unassembled WGS sequence"/>
</dbReference>
<accession>A0A134AA14</accession>
<keyword evidence="1" id="KW-0812">Transmembrane</keyword>
<name>A0A134AA14_9FUSO</name>
<dbReference type="OrthoDB" id="80746at2"/>
<proteinExistence type="predicted"/>
<dbReference type="EMBL" id="LSDD01000096">
    <property type="protein sequence ID" value="KXB64561.1"/>
    <property type="molecule type" value="Genomic_DNA"/>
</dbReference>
<organism evidence="2 3">
    <name type="scientific">Leptotrichia wadei</name>
    <dbReference type="NCBI Taxonomy" id="157687"/>
    <lineage>
        <taxon>Bacteria</taxon>
        <taxon>Fusobacteriati</taxon>
        <taxon>Fusobacteriota</taxon>
        <taxon>Fusobacteriia</taxon>
        <taxon>Fusobacteriales</taxon>
        <taxon>Leptotrichiaceae</taxon>
        <taxon>Leptotrichia</taxon>
    </lineage>
</organism>
<keyword evidence="1" id="KW-0472">Membrane</keyword>
<feature type="transmembrane region" description="Helical" evidence="1">
    <location>
        <begin position="7"/>
        <end position="28"/>
    </location>
</feature>
<gene>
    <name evidence="2" type="ORF">HMPREF3180_01388</name>
</gene>
<dbReference type="AlphaFoldDB" id="A0A134AA14"/>
<protein>
    <submittedName>
        <fullName evidence="2">Uncharacterized protein</fullName>
    </submittedName>
</protein>